<reference evidence="2" key="1">
    <citation type="submission" date="2006-01" db="EMBL/GenBank/DDBJ databases">
        <authorList>
            <person name="Lindblad-Toh K."/>
            <person name="Mauceli E."/>
            <person name="Grabherr M."/>
            <person name="Chang J.L."/>
            <person name="Lander E.S."/>
        </authorList>
    </citation>
    <scope>NUCLEOTIDE SEQUENCE [LARGE SCALE GENOMIC DNA]</scope>
</reference>
<dbReference type="Ensembl" id="ENSGACT00000017094.1">
    <property type="protein sequence ID" value="ENSGACP00000017060.1"/>
    <property type="gene ID" value="ENSGACG00000012916.1"/>
</dbReference>
<feature type="compositionally biased region" description="Low complexity" evidence="1">
    <location>
        <begin position="124"/>
        <end position="144"/>
    </location>
</feature>
<dbReference type="InParanoid" id="G3PHI5"/>
<reference evidence="2" key="2">
    <citation type="submission" date="2024-04" db="UniProtKB">
        <authorList>
            <consortium name="Ensembl"/>
        </authorList>
    </citation>
    <scope>IDENTIFICATION</scope>
</reference>
<feature type="compositionally biased region" description="Low complexity" evidence="1">
    <location>
        <begin position="217"/>
        <end position="228"/>
    </location>
</feature>
<organism evidence="2">
    <name type="scientific">Gasterosteus aculeatus</name>
    <name type="common">Three-spined stickleback</name>
    <dbReference type="NCBI Taxonomy" id="69293"/>
    <lineage>
        <taxon>Eukaryota</taxon>
        <taxon>Metazoa</taxon>
        <taxon>Chordata</taxon>
        <taxon>Craniata</taxon>
        <taxon>Vertebrata</taxon>
        <taxon>Euteleostomi</taxon>
        <taxon>Actinopterygii</taxon>
        <taxon>Neopterygii</taxon>
        <taxon>Teleostei</taxon>
        <taxon>Neoteleostei</taxon>
        <taxon>Acanthomorphata</taxon>
        <taxon>Eupercaria</taxon>
        <taxon>Perciformes</taxon>
        <taxon>Cottioidei</taxon>
        <taxon>Gasterosteales</taxon>
        <taxon>Gasterosteidae</taxon>
        <taxon>Gasterosteus</taxon>
    </lineage>
</organism>
<feature type="region of interest" description="Disordered" evidence="1">
    <location>
        <begin position="39"/>
        <end position="71"/>
    </location>
</feature>
<evidence type="ECO:0000313" key="2">
    <source>
        <dbReference type="Ensembl" id="ENSGACP00000017060.1"/>
    </source>
</evidence>
<feature type="region of interest" description="Disordered" evidence="1">
    <location>
        <begin position="114"/>
        <end position="258"/>
    </location>
</feature>
<dbReference type="AlphaFoldDB" id="G3PHI5"/>
<feature type="compositionally biased region" description="Basic residues" evidence="1">
    <location>
        <begin position="207"/>
        <end position="216"/>
    </location>
</feature>
<protein>
    <submittedName>
        <fullName evidence="2">Uncharacterized protein</fullName>
    </submittedName>
</protein>
<proteinExistence type="predicted"/>
<dbReference type="eggNOG" id="ENOG502SVWX">
    <property type="taxonomic scope" value="Eukaryota"/>
</dbReference>
<dbReference type="Bgee" id="ENSGACG00000012916">
    <property type="expression patterns" value="Expressed in camera-type eye and 3 other cell types or tissues"/>
</dbReference>
<evidence type="ECO:0000256" key="1">
    <source>
        <dbReference type="SAM" id="MobiDB-lite"/>
    </source>
</evidence>
<accession>G3PHI5</accession>
<feature type="compositionally biased region" description="Low complexity" evidence="1">
    <location>
        <begin position="240"/>
        <end position="250"/>
    </location>
</feature>
<feature type="compositionally biased region" description="Low complexity" evidence="1">
    <location>
        <begin position="155"/>
        <end position="177"/>
    </location>
</feature>
<name>G3PHI5_GASAC</name>
<sequence>MRFLLYLQPPAQAGCPSRLTRRGSGFSVTATPAPALRAIGPRQTLPPRPLAPGLPRTAAAAVPGPERGACAPSRTSSLLCHSCTRSGAAGTPTVPSPSWWTAFRPVWWLTAEGRTEGESSRTFTWTPRGTRAATPTRRSAMPPTLFRSPPRGNGASTPPATCAAPASRGPASASSPGPRSPLKPPGLLTPRPPRQNPALSHLPPARVRLRAARRGRGATSRARATTSACPCLPSARRRTGSPSSRPSSWTRRPRRTDR</sequence>